<feature type="domain" description="Integrase catalytic" evidence="2">
    <location>
        <begin position="286"/>
        <end position="506"/>
    </location>
</feature>
<dbReference type="SUPFAM" id="SSF53098">
    <property type="entry name" value="Ribonuclease H-like"/>
    <property type="match status" value="1"/>
</dbReference>
<proteinExistence type="predicted"/>
<dbReference type="PROSITE" id="PS50994">
    <property type="entry name" value="INTEGRASE"/>
    <property type="match status" value="1"/>
</dbReference>
<feature type="region of interest" description="Disordered" evidence="1">
    <location>
        <begin position="685"/>
        <end position="739"/>
    </location>
</feature>
<accession>A0A5D0RGL7</accession>
<comment type="caution">
    <text evidence="3">The sequence shown here is derived from an EMBL/GenBank/DDBJ whole genome shotgun (WGS) entry which is preliminary data.</text>
</comment>
<dbReference type="Proteomes" id="UP000322080">
    <property type="component" value="Unassembled WGS sequence"/>
</dbReference>
<dbReference type="GO" id="GO:0015074">
    <property type="term" value="P:DNA integration"/>
    <property type="evidence" value="ECO:0007669"/>
    <property type="project" value="InterPro"/>
</dbReference>
<dbReference type="InterPro" id="IPR015378">
    <property type="entry name" value="Transposase-like_Mu_C"/>
</dbReference>
<evidence type="ECO:0000313" key="4">
    <source>
        <dbReference type="Proteomes" id="UP000322080"/>
    </source>
</evidence>
<dbReference type="RefSeq" id="WP_148378603.1">
    <property type="nucleotide sequence ID" value="NZ_VSIY01000013.1"/>
</dbReference>
<dbReference type="Gene3D" id="3.30.420.10">
    <property type="entry name" value="Ribonuclease H-like superfamily/Ribonuclease H"/>
    <property type="match status" value="1"/>
</dbReference>
<dbReference type="GO" id="GO:0003676">
    <property type="term" value="F:nucleic acid binding"/>
    <property type="evidence" value="ECO:0007669"/>
    <property type="project" value="InterPro"/>
</dbReference>
<protein>
    <submittedName>
        <fullName evidence="3">Transposase</fullName>
    </submittedName>
</protein>
<reference evidence="3 4" key="1">
    <citation type="submission" date="2019-08" db="EMBL/GenBank/DDBJ databases">
        <title>Identification of a novel species of the genus Boseongicola.</title>
        <authorList>
            <person name="Zhang X.-Q."/>
        </authorList>
    </citation>
    <scope>NUCLEOTIDE SEQUENCE [LARGE SCALE GENOMIC DNA]</scope>
    <source>
        <strain evidence="3 4">HY14</strain>
    </source>
</reference>
<dbReference type="Pfam" id="PF09299">
    <property type="entry name" value="Mu-transpos_C"/>
    <property type="match status" value="1"/>
</dbReference>
<dbReference type="InterPro" id="IPR012337">
    <property type="entry name" value="RNaseH-like_sf"/>
</dbReference>
<feature type="compositionally biased region" description="Acidic residues" evidence="1">
    <location>
        <begin position="728"/>
        <end position="739"/>
    </location>
</feature>
<gene>
    <name evidence="3" type="ORF">FVF75_12830</name>
</gene>
<dbReference type="InterPro" id="IPR001584">
    <property type="entry name" value="Integrase_cat-core"/>
</dbReference>
<keyword evidence="4" id="KW-1185">Reference proteome</keyword>
<evidence type="ECO:0000313" key="3">
    <source>
        <dbReference type="EMBL" id="TYB80523.1"/>
    </source>
</evidence>
<dbReference type="AlphaFoldDB" id="A0A5D0RGL7"/>
<organism evidence="3 4">
    <name type="scientific">Maritimibacter fusiformis</name>
    <dbReference type="NCBI Taxonomy" id="2603819"/>
    <lineage>
        <taxon>Bacteria</taxon>
        <taxon>Pseudomonadati</taxon>
        <taxon>Pseudomonadota</taxon>
        <taxon>Alphaproteobacteria</taxon>
        <taxon>Rhodobacterales</taxon>
        <taxon>Roseobacteraceae</taxon>
        <taxon>Maritimibacter</taxon>
    </lineage>
</organism>
<dbReference type="EMBL" id="VSIY01000013">
    <property type="protein sequence ID" value="TYB80523.1"/>
    <property type="molecule type" value="Genomic_DNA"/>
</dbReference>
<evidence type="ECO:0000256" key="1">
    <source>
        <dbReference type="SAM" id="MobiDB-lite"/>
    </source>
</evidence>
<name>A0A5D0RGL7_9RHOB</name>
<sequence length="739" mass="83894">MNAVKPSPVQPKFSFSEYDGIVIGGQPFRYFETREDGHMFVAATGKGVPQVMTNAEISRYLTVGNFKCTPNQHQPEHLRKRFLPNGELLSLRGHKAQKKAAMRMSVVHAFRELLNDDKTDIKRTANSVKPHLDAIKLRAAKIQREGSPEDRGKDLPVPEDLGAKTVLEWERKERRFGLAGLYDRISERGNRDRRMTADELMIMGKVVSKYLNIQRPSQAIVFEEVKTAFLAENERRRAASEPEILCPSRETVRQAIRKLNPFDVTLTRKGREAANRQFAPVGMGLDITRPMQRVEFDEWEVDAITLMAEGGLFHHLTEEEKKALGLDKKKARWWITVAICCATRCIVGMVISRQPNSQSALRVIEMMMRDKGVWGDAYGGLTPWNQFGWPSFIVTDCVSYNISNLVQARVSDLGITLQYCAAAPPESKGRIERVFGTFATKLMPRLSGRTFSNTVERGDYDSVARAALNPEEFCSVLVRYIVDIYHRTPHRGLNGETPLDCWNRLVEKFGVQPPPDLGRRRLIFGHERERTVTRQGITILGVRYHSEILARFMTRAQERKVSIRWYPEDIGAIWAELNGRWFEIPAVFDRYQGVCAQEWLHAAAEIRAKNARNAEVNFAVVRQALDFIKKTNSDAMTRVGLIMEDWSEKRMDYEEDRLFIGFKTSETEPENPYDGARDEWGTRLATAGCTPSDDNADENQTSAEDSASGGFSAIQFPAHQPGDHADVADDGDDWTLEDE</sequence>
<dbReference type="InterPro" id="IPR036397">
    <property type="entry name" value="RNaseH_sf"/>
</dbReference>
<evidence type="ECO:0000259" key="2">
    <source>
        <dbReference type="PROSITE" id="PS50994"/>
    </source>
</evidence>